<dbReference type="RefSeq" id="XP_013430767.1">
    <property type="nucleotide sequence ID" value="XM_013575313.1"/>
</dbReference>
<dbReference type="EMBL" id="KL584703">
    <property type="protein sequence ID" value="KEQ77008.1"/>
    <property type="molecule type" value="Genomic_DNA"/>
</dbReference>
<evidence type="ECO:0000313" key="3">
    <source>
        <dbReference type="Proteomes" id="UP000027730"/>
    </source>
</evidence>
<dbReference type="STRING" id="1043004.A0A074WV04"/>
<dbReference type="GeneID" id="25408971"/>
<dbReference type="OrthoDB" id="1263307at2759"/>
<dbReference type="HOGENOM" id="CLU_046066_1_3_1"/>
<dbReference type="PANTHER" id="PTHR37017:SF11">
    <property type="entry name" value="ESTERASE_LIPASE_THIOESTERASE DOMAIN-CONTAINING PROTEIN"/>
    <property type="match status" value="1"/>
</dbReference>
<accession>A0A074WV04</accession>
<feature type="domain" description="AB hydrolase-1" evidence="1">
    <location>
        <begin position="10"/>
        <end position="244"/>
    </location>
</feature>
<dbReference type="SUPFAM" id="SSF53474">
    <property type="entry name" value="alpha/beta-Hydrolases"/>
    <property type="match status" value="1"/>
</dbReference>
<name>A0A074WV04_9PEZI</name>
<dbReference type="InterPro" id="IPR029058">
    <property type="entry name" value="AB_hydrolase_fold"/>
</dbReference>
<dbReference type="Pfam" id="PF12697">
    <property type="entry name" value="Abhydrolase_6"/>
    <property type="match status" value="1"/>
</dbReference>
<dbReference type="Gene3D" id="3.40.50.1820">
    <property type="entry name" value="alpha/beta hydrolase"/>
    <property type="match status" value="1"/>
</dbReference>
<protein>
    <submittedName>
        <fullName evidence="2">Alpha/beta-hydrolase</fullName>
    </submittedName>
</protein>
<organism evidence="2 3">
    <name type="scientific">Aureobasidium namibiae CBS 147.97</name>
    <dbReference type="NCBI Taxonomy" id="1043004"/>
    <lineage>
        <taxon>Eukaryota</taxon>
        <taxon>Fungi</taxon>
        <taxon>Dikarya</taxon>
        <taxon>Ascomycota</taxon>
        <taxon>Pezizomycotina</taxon>
        <taxon>Dothideomycetes</taxon>
        <taxon>Dothideomycetidae</taxon>
        <taxon>Dothideales</taxon>
        <taxon>Saccotheciaceae</taxon>
        <taxon>Aureobasidium</taxon>
    </lineage>
</organism>
<dbReference type="InterPro" id="IPR000073">
    <property type="entry name" value="AB_hydrolase_1"/>
</dbReference>
<dbReference type="InterPro" id="IPR052897">
    <property type="entry name" value="Sec-Metab_Biosynth_Hydrolase"/>
</dbReference>
<gene>
    <name evidence="2" type="ORF">M436DRAFT_38191</name>
</gene>
<sequence>MTSQETKPVVVIIPGAWHVPAHYAHLALKLNSAGYTVDCIESSCTSDEKDLPENTWTEDISIIRNAITLHTEAGRDVAVVMHSFGGMAGSEATCGLGKKENETSGRVVKLIYMTSFMLKEGQTRADFPDWPDIARVDDEQNPKSLVPLEPMHFFYSDVPEQMAQRAIDNLGGFPLSHVMNSPSKVAWREIPTAYIVCEDDRALTKDGQEQMINAVRAEGVEVETAYLKSAHSPFLSMPADTAKAIRGFLEKA</sequence>
<reference evidence="2 3" key="1">
    <citation type="journal article" date="2014" name="BMC Genomics">
        <title>Genome sequencing of four Aureobasidium pullulans varieties: biotechnological potential, stress tolerance, and description of new species.</title>
        <authorList>
            <person name="Gostin Ar C."/>
            <person name="Ohm R.A."/>
            <person name="Kogej T."/>
            <person name="Sonjak S."/>
            <person name="Turk M."/>
            <person name="Zajc J."/>
            <person name="Zalar P."/>
            <person name="Grube M."/>
            <person name="Sun H."/>
            <person name="Han J."/>
            <person name="Sharma A."/>
            <person name="Chiniquy J."/>
            <person name="Ngan C.Y."/>
            <person name="Lipzen A."/>
            <person name="Barry K."/>
            <person name="Grigoriev I.V."/>
            <person name="Gunde-Cimerman N."/>
        </authorList>
    </citation>
    <scope>NUCLEOTIDE SEQUENCE [LARGE SCALE GENOMIC DNA]</scope>
    <source>
        <strain evidence="2 3">CBS 147.97</strain>
    </source>
</reference>
<dbReference type="AlphaFoldDB" id="A0A074WV04"/>
<dbReference type="GO" id="GO:0016787">
    <property type="term" value="F:hydrolase activity"/>
    <property type="evidence" value="ECO:0007669"/>
    <property type="project" value="UniProtKB-KW"/>
</dbReference>
<dbReference type="Proteomes" id="UP000027730">
    <property type="component" value="Unassembled WGS sequence"/>
</dbReference>
<keyword evidence="2" id="KW-0378">Hydrolase</keyword>
<keyword evidence="3" id="KW-1185">Reference proteome</keyword>
<dbReference type="PANTHER" id="PTHR37017">
    <property type="entry name" value="AB HYDROLASE-1 DOMAIN-CONTAINING PROTEIN-RELATED"/>
    <property type="match status" value="1"/>
</dbReference>
<evidence type="ECO:0000313" key="2">
    <source>
        <dbReference type="EMBL" id="KEQ77008.1"/>
    </source>
</evidence>
<proteinExistence type="predicted"/>
<evidence type="ECO:0000259" key="1">
    <source>
        <dbReference type="Pfam" id="PF12697"/>
    </source>
</evidence>